<dbReference type="Gene3D" id="3.40.50.1820">
    <property type="entry name" value="alpha/beta hydrolase"/>
    <property type="match status" value="1"/>
</dbReference>
<dbReference type="EMBL" id="CP159218">
    <property type="protein sequence ID" value="XCG64577.1"/>
    <property type="molecule type" value="Genomic_DNA"/>
</dbReference>
<proteinExistence type="predicted"/>
<organism evidence="1">
    <name type="scientific">Nakamurella sp. A5-74</name>
    <dbReference type="NCBI Taxonomy" id="3158264"/>
    <lineage>
        <taxon>Bacteria</taxon>
        <taxon>Bacillati</taxon>
        <taxon>Actinomycetota</taxon>
        <taxon>Actinomycetes</taxon>
        <taxon>Nakamurellales</taxon>
        <taxon>Nakamurellaceae</taxon>
        <taxon>Nakamurella</taxon>
    </lineage>
</organism>
<dbReference type="RefSeq" id="WP_353650190.1">
    <property type="nucleotide sequence ID" value="NZ_CP159218.1"/>
</dbReference>
<protein>
    <recommendedName>
        <fullName evidence="2">Phospholipase/carboxylesterase/thioesterase domain-containing protein</fullName>
    </recommendedName>
</protein>
<accession>A0AAU8DQK3</accession>
<dbReference type="SUPFAM" id="SSF53474">
    <property type="entry name" value="alpha/beta-Hydrolases"/>
    <property type="match status" value="1"/>
</dbReference>
<evidence type="ECO:0008006" key="2">
    <source>
        <dbReference type="Google" id="ProtNLM"/>
    </source>
</evidence>
<gene>
    <name evidence="1" type="ORF">ABLG96_04365</name>
</gene>
<name>A0AAU8DQK3_9ACTN</name>
<sequence length="135" mass="14538">MSATGHVFVLREATDPARAPLVLLHGSDGTERDLLPLAERVAPGAPQLGVRGTVAMAGGYGFFRRCPDRTIEGADLAERIPVLAQFVRETCGHRWPGRRPLVLGYSNGAIMGAALLMADPRCWPERSCCARSGRL</sequence>
<dbReference type="AlphaFoldDB" id="A0AAU8DQK3"/>
<reference evidence="1" key="1">
    <citation type="submission" date="2024-05" db="EMBL/GenBank/DDBJ databases">
        <authorList>
            <person name="Cai S.Y."/>
            <person name="Jin L.M."/>
            <person name="Li H.R."/>
        </authorList>
    </citation>
    <scope>NUCLEOTIDE SEQUENCE</scope>
    <source>
        <strain evidence="1">A5-74</strain>
    </source>
</reference>
<evidence type="ECO:0000313" key="1">
    <source>
        <dbReference type="EMBL" id="XCG64577.1"/>
    </source>
</evidence>
<dbReference type="InterPro" id="IPR029058">
    <property type="entry name" value="AB_hydrolase_fold"/>
</dbReference>